<dbReference type="Pfam" id="PF13202">
    <property type="entry name" value="EF-hand_5"/>
    <property type="match status" value="2"/>
</dbReference>
<evidence type="ECO:0000313" key="7">
    <source>
        <dbReference type="Proteomes" id="UP000663852"/>
    </source>
</evidence>
<reference evidence="4" key="1">
    <citation type="submission" date="2021-02" db="EMBL/GenBank/DDBJ databases">
        <authorList>
            <person name="Nowell W R."/>
        </authorList>
    </citation>
    <scope>NUCLEOTIDE SEQUENCE</scope>
</reference>
<evidence type="ECO:0000313" key="6">
    <source>
        <dbReference type="Proteomes" id="UP000663828"/>
    </source>
</evidence>
<keyword evidence="6" id="KW-1185">Reference proteome</keyword>
<evidence type="ECO:0000313" key="4">
    <source>
        <dbReference type="EMBL" id="CAF0817201.1"/>
    </source>
</evidence>
<feature type="domain" description="EF-hand" evidence="3">
    <location>
        <begin position="440"/>
        <end position="470"/>
    </location>
</feature>
<dbReference type="SMART" id="SM00054">
    <property type="entry name" value="EFh"/>
    <property type="match status" value="2"/>
</dbReference>
<evidence type="ECO:0000256" key="1">
    <source>
        <dbReference type="ARBA" id="ARBA00022837"/>
    </source>
</evidence>
<comment type="caution">
    <text evidence="4">The sequence shown here is derived from an EMBL/GenBank/DDBJ whole genome shotgun (WGS) entry which is preliminary data.</text>
</comment>
<dbReference type="SUPFAM" id="SSF47473">
    <property type="entry name" value="EF-hand"/>
    <property type="match status" value="1"/>
</dbReference>
<evidence type="ECO:0000259" key="3">
    <source>
        <dbReference type="PROSITE" id="PS50222"/>
    </source>
</evidence>
<accession>A0A813U0Y4</accession>
<evidence type="ECO:0000256" key="2">
    <source>
        <dbReference type="SAM" id="MobiDB-lite"/>
    </source>
</evidence>
<feature type="domain" description="EF-hand" evidence="3">
    <location>
        <begin position="1"/>
        <end position="34"/>
    </location>
</feature>
<dbReference type="AlphaFoldDB" id="A0A813U0Y4"/>
<proteinExistence type="predicted"/>
<dbReference type="Proteomes" id="UP000663828">
    <property type="component" value="Unassembled WGS sequence"/>
</dbReference>
<sequence>MATTDTVFNQADANHDGTLSRDEFKDFLVRNSVSGGTTTNYPVSTDYSDIDTTGGYGSAVYRSSVYGTSTSGTSGDATGLGLDLGYTGSNYGAATYESASFRSSVGGSDTSNYNIVGTGAVSGVDAVSTTFSSESQTSSVQHYETDEQGNFKDANPQIVRRPAIEGPVTLTQNIRVRFLQPPPVPPPGPLIIKEVRPPQPPPPQPLRVRQQAPPLPQQPPLVLRERPPPAPPVVASQTVVRNLAAIAVPPRSVVIERLPPAPPKPRDIIIERWVPYGPQAERKTIVQRAEAAIVYPKPRNMIIQYEAPQVRVIRQFERLGVTPANPQEYIQRYGATLFDAQTLLQQARAAGVVEDISPPASASVMSSSSDFSSTERASIINYDNLNRSSVDIGRISSAGGAGRSSYYESSSYRSAGDAAGLGAAGGRGSTIYESSYRTSTVGDVSDALFNAVDTNNDGVISQAEFRNAGL</sequence>
<dbReference type="OrthoDB" id="10067099at2759"/>
<dbReference type="InterPro" id="IPR011992">
    <property type="entry name" value="EF-hand-dom_pair"/>
</dbReference>
<dbReference type="EMBL" id="CAJNOJ010000016">
    <property type="protein sequence ID" value="CAF0817201.1"/>
    <property type="molecule type" value="Genomic_DNA"/>
</dbReference>
<protein>
    <recommendedName>
        <fullName evidence="3">EF-hand domain-containing protein</fullName>
    </recommendedName>
</protein>
<dbReference type="InterPro" id="IPR018247">
    <property type="entry name" value="EF_Hand_1_Ca_BS"/>
</dbReference>
<feature type="region of interest" description="Disordered" evidence="2">
    <location>
        <begin position="187"/>
        <end position="219"/>
    </location>
</feature>
<organism evidence="4 7">
    <name type="scientific">Adineta ricciae</name>
    <name type="common">Rotifer</name>
    <dbReference type="NCBI Taxonomy" id="249248"/>
    <lineage>
        <taxon>Eukaryota</taxon>
        <taxon>Metazoa</taxon>
        <taxon>Spiralia</taxon>
        <taxon>Gnathifera</taxon>
        <taxon>Rotifera</taxon>
        <taxon>Eurotatoria</taxon>
        <taxon>Bdelloidea</taxon>
        <taxon>Adinetida</taxon>
        <taxon>Adinetidae</taxon>
        <taxon>Adineta</taxon>
    </lineage>
</organism>
<name>A0A813U0Y4_ADIRI</name>
<dbReference type="PROSITE" id="PS50222">
    <property type="entry name" value="EF_HAND_2"/>
    <property type="match status" value="2"/>
</dbReference>
<dbReference type="GO" id="GO:0005509">
    <property type="term" value="F:calcium ion binding"/>
    <property type="evidence" value="ECO:0007669"/>
    <property type="project" value="InterPro"/>
</dbReference>
<dbReference type="InterPro" id="IPR002048">
    <property type="entry name" value="EF_hand_dom"/>
</dbReference>
<dbReference type="Proteomes" id="UP000663852">
    <property type="component" value="Unassembled WGS sequence"/>
</dbReference>
<evidence type="ECO:0000313" key="5">
    <source>
        <dbReference type="EMBL" id="CAF1005750.1"/>
    </source>
</evidence>
<keyword evidence="1" id="KW-0106">Calcium</keyword>
<dbReference type="EMBL" id="CAJNOR010000781">
    <property type="protein sequence ID" value="CAF1005750.1"/>
    <property type="molecule type" value="Genomic_DNA"/>
</dbReference>
<dbReference type="PROSITE" id="PS00018">
    <property type="entry name" value="EF_HAND_1"/>
    <property type="match status" value="2"/>
</dbReference>
<gene>
    <name evidence="4" type="ORF">EDS130_LOCUS5657</name>
    <name evidence="5" type="ORF">XAT740_LOCUS13450</name>
</gene>